<protein>
    <recommendedName>
        <fullName evidence="2">Glycosyltransferase subfamily 4-like N-terminal domain-containing protein</fullName>
    </recommendedName>
</protein>
<sequence length="151" mass="17240">MKNLFIIANWMQGTALSGGDRIFIELAKRWGNKLNVSLFVSKEGNQICCREGLNLANQKIWASDIFSGNRLSDGVYRTLNSIFHALCVTTSQEDIILSSSDFMPDSLPAFIIKLRNPKVKWIASFYLFAPRPWKKNSPYKGTKRVIGLMYW</sequence>
<organism evidence="1">
    <name type="scientific">marine metagenome</name>
    <dbReference type="NCBI Taxonomy" id="408172"/>
    <lineage>
        <taxon>unclassified sequences</taxon>
        <taxon>metagenomes</taxon>
        <taxon>ecological metagenomes</taxon>
    </lineage>
</organism>
<dbReference type="AlphaFoldDB" id="A0A383CP11"/>
<name>A0A383CP11_9ZZZZ</name>
<proteinExistence type="predicted"/>
<reference evidence="1" key="1">
    <citation type="submission" date="2018-05" db="EMBL/GenBank/DDBJ databases">
        <authorList>
            <person name="Lanie J.A."/>
            <person name="Ng W.-L."/>
            <person name="Kazmierczak K.M."/>
            <person name="Andrzejewski T.M."/>
            <person name="Davidsen T.M."/>
            <person name="Wayne K.J."/>
            <person name="Tettelin H."/>
            <person name="Glass J.I."/>
            <person name="Rusch D."/>
            <person name="Podicherti R."/>
            <person name="Tsui H.-C.T."/>
            <person name="Winkler M.E."/>
        </authorList>
    </citation>
    <scope>NUCLEOTIDE SEQUENCE</scope>
</reference>
<dbReference type="EMBL" id="UINC01210480">
    <property type="protein sequence ID" value="SVE33952.1"/>
    <property type="molecule type" value="Genomic_DNA"/>
</dbReference>
<feature type="non-terminal residue" evidence="1">
    <location>
        <position position="151"/>
    </location>
</feature>
<evidence type="ECO:0008006" key="2">
    <source>
        <dbReference type="Google" id="ProtNLM"/>
    </source>
</evidence>
<evidence type="ECO:0000313" key="1">
    <source>
        <dbReference type="EMBL" id="SVE33952.1"/>
    </source>
</evidence>
<gene>
    <name evidence="1" type="ORF">METZ01_LOCUS486806</name>
</gene>
<accession>A0A383CP11</accession>